<dbReference type="AlphaFoldDB" id="A9BDW2"/>
<evidence type="ECO:0000256" key="1">
    <source>
        <dbReference type="ARBA" id="ARBA00004141"/>
    </source>
</evidence>
<name>A9BDW2_PROM4</name>
<feature type="transmembrane region" description="Helical" evidence="6">
    <location>
        <begin position="167"/>
        <end position="189"/>
    </location>
</feature>
<feature type="transmembrane region" description="Helical" evidence="6">
    <location>
        <begin position="385"/>
        <end position="404"/>
    </location>
</feature>
<proteinExistence type="inferred from homology"/>
<sequence length="472" mass="51206">MRSFNNKELILKNSNQLTPLGLARLSLFQGCLGCLAVIFAGMLNRIMISELAFPAILVGGGLAFEQLVAPSRVLFGNLSDNWPIRERKRTPYIYLGSAAFCILAVLSIPIIFITEEALASGSFIAIASSAIGLCTLFALYGLAISMATTPYLALVIDLTTEKERPKVVGIIWCMLTIGIVVGAIAISITTKGLDGITDPLLLQPTLQKFMLRVSLIIFTISIFSCLGIEPKSNKFKSKERKQRQEIGLKPAWNLIRSSNQIFIFFSFLILYTLGLFLQDPILESFGAEVFNLPISKTTLLNAYWGIGTLIGLLIAGLWITPRIGKFKAAKIGCWMITTSLILIIISGYTKDENLLFGVLLIFGLAAGIATNSALSLMLDLTLPEVAGTFVGVWGLAQALSRAMGKLLGGGLLDIGRVISGPNNPLLAFSFVFSLEIIITIIAVLILNNVSVNKFKQETSAKMEDILMAELDN</sequence>
<gene>
    <name evidence="7" type="ordered locus">P9211_03411</name>
</gene>
<dbReference type="PANTHER" id="PTHR23538:SF1">
    <property type="entry name" value="44.5 KD BACTERIOCHLOROPHYLL SYNTHASE SUBUNIT"/>
    <property type="match status" value="1"/>
</dbReference>
<evidence type="ECO:0000256" key="6">
    <source>
        <dbReference type="SAM" id="Phobius"/>
    </source>
</evidence>
<dbReference type="Gene3D" id="1.20.1250.20">
    <property type="entry name" value="MFS general substrate transporter like domains"/>
    <property type="match status" value="1"/>
</dbReference>
<organism evidence="7 8">
    <name type="scientific">Prochlorococcus marinus (strain MIT 9211)</name>
    <dbReference type="NCBI Taxonomy" id="93059"/>
    <lineage>
        <taxon>Bacteria</taxon>
        <taxon>Bacillati</taxon>
        <taxon>Cyanobacteriota</taxon>
        <taxon>Cyanophyceae</taxon>
        <taxon>Synechococcales</taxon>
        <taxon>Prochlorococcaceae</taxon>
        <taxon>Prochlorococcus</taxon>
    </lineage>
</organism>
<dbReference type="EMBL" id="CP000878">
    <property type="protein sequence ID" value="ABX08272.1"/>
    <property type="molecule type" value="Genomic_DNA"/>
</dbReference>
<keyword evidence="3 6" id="KW-0812">Transmembrane</keyword>
<dbReference type="PIRSF" id="PIRSF016565">
    <property type="entry name" value="PucC"/>
    <property type="match status" value="1"/>
</dbReference>
<feature type="transmembrane region" description="Helical" evidence="6">
    <location>
        <begin position="261"/>
        <end position="282"/>
    </location>
</feature>
<dbReference type="SUPFAM" id="SSF103473">
    <property type="entry name" value="MFS general substrate transporter"/>
    <property type="match status" value="1"/>
</dbReference>
<protein>
    <submittedName>
        <fullName evidence="7">Na+/melibiose symporter</fullName>
    </submittedName>
</protein>
<evidence type="ECO:0000256" key="3">
    <source>
        <dbReference type="ARBA" id="ARBA00022692"/>
    </source>
</evidence>
<dbReference type="CDD" id="cd06176">
    <property type="entry name" value="MFS_BCD_PucC-like"/>
    <property type="match status" value="1"/>
</dbReference>
<dbReference type="InterPro" id="IPR004896">
    <property type="entry name" value="PucC-rel"/>
</dbReference>
<evidence type="ECO:0000256" key="5">
    <source>
        <dbReference type="ARBA" id="ARBA00023136"/>
    </source>
</evidence>
<feature type="transmembrane region" description="Helical" evidence="6">
    <location>
        <begin position="302"/>
        <end position="319"/>
    </location>
</feature>
<feature type="transmembrane region" description="Helical" evidence="6">
    <location>
        <begin position="21"/>
        <end position="40"/>
    </location>
</feature>
<dbReference type="STRING" id="93059.P9211_03411"/>
<feature type="transmembrane region" description="Helical" evidence="6">
    <location>
        <begin position="209"/>
        <end position="228"/>
    </location>
</feature>
<comment type="subcellular location">
    <subcellularLocation>
        <location evidence="1">Membrane</location>
        <topology evidence="1">Multi-pass membrane protein</topology>
    </subcellularLocation>
</comment>
<dbReference type="HOGENOM" id="CLU_030017_1_0_3"/>
<reference evidence="7 8" key="1">
    <citation type="journal article" date="2007" name="PLoS Genet.">
        <title>Patterns and implications of gene gain and loss in the evolution of Prochlorococcus.</title>
        <authorList>
            <person name="Kettler G.C."/>
            <person name="Martiny A.C."/>
            <person name="Huang K."/>
            <person name="Zucker J."/>
            <person name="Coleman M.L."/>
            <person name="Rodrigue S."/>
            <person name="Chen F."/>
            <person name="Lapidus A."/>
            <person name="Ferriera S."/>
            <person name="Johnson J."/>
            <person name="Steglich C."/>
            <person name="Church G.M."/>
            <person name="Richardson P."/>
            <person name="Chisholm S.W."/>
        </authorList>
    </citation>
    <scope>NUCLEOTIDE SEQUENCE [LARGE SCALE GENOMIC DNA]</scope>
    <source>
        <strain evidence="8">MIT 9211</strain>
    </source>
</reference>
<dbReference type="Pfam" id="PF03209">
    <property type="entry name" value="PUCC"/>
    <property type="match status" value="1"/>
</dbReference>
<evidence type="ECO:0000256" key="4">
    <source>
        <dbReference type="ARBA" id="ARBA00022989"/>
    </source>
</evidence>
<feature type="transmembrane region" description="Helical" evidence="6">
    <location>
        <begin position="331"/>
        <end position="348"/>
    </location>
</feature>
<dbReference type="eggNOG" id="COG2211">
    <property type="taxonomic scope" value="Bacteria"/>
</dbReference>
<dbReference type="InterPro" id="IPR026036">
    <property type="entry name" value="PucC"/>
</dbReference>
<feature type="transmembrane region" description="Helical" evidence="6">
    <location>
        <begin position="124"/>
        <end position="155"/>
    </location>
</feature>
<feature type="transmembrane region" description="Helical" evidence="6">
    <location>
        <begin position="46"/>
        <end position="64"/>
    </location>
</feature>
<dbReference type="PANTHER" id="PTHR23538">
    <property type="entry name" value="44.5 KD BACTERIOCHLOROPHYLL SYNTHASE SUBUNIT"/>
    <property type="match status" value="1"/>
</dbReference>
<feature type="transmembrane region" description="Helical" evidence="6">
    <location>
        <begin position="354"/>
        <end position="378"/>
    </location>
</feature>
<accession>A9BDW2</accession>
<dbReference type="GO" id="GO:0016020">
    <property type="term" value="C:membrane"/>
    <property type="evidence" value="ECO:0007669"/>
    <property type="project" value="UniProtKB-SubCell"/>
</dbReference>
<keyword evidence="5 6" id="KW-0472">Membrane</keyword>
<evidence type="ECO:0000256" key="2">
    <source>
        <dbReference type="ARBA" id="ARBA00008412"/>
    </source>
</evidence>
<feature type="transmembrane region" description="Helical" evidence="6">
    <location>
        <begin position="424"/>
        <end position="446"/>
    </location>
</feature>
<dbReference type="Proteomes" id="UP000000788">
    <property type="component" value="Chromosome"/>
</dbReference>
<dbReference type="InterPro" id="IPR036259">
    <property type="entry name" value="MFS_trans_sf"/>
</dbReference>
<dbReference type="RefSeq" id="WP_012194896.1">
    <property type="nucleotide sequence ID" value="NC_009976.1"/>
</dbReference>
<keyword evidence="8" id="KW-1185">Reference proteome</keyword>
<evidence type="ECO:0000313" key="7">
    <source>
        <dbReference type="EMBL" id="ABX08272.1"/>
    </source>
</evidence>
<keyword evidence="4 6" id="KW-1133">Transmembrane helix</keyword>
<dbReference type="KEGG" id="pmj:P9211_03411"/>
<feature type="transmembrane region" description="Helical" evidence="6">
    <location>
        <begin position="92"/>
        <end position="112"/>
    </location>
</feature>
<evidence type="ECO:0000313" key="8">
    <source>
        <dbReference type="Proteomes" id="UP000000788"/>
    </source>
</evidence>
<comment type="similarity">
    <text evidence="2">Belongs to the PucC family.</text>
</comment>